<evidence type="ECO:0000313" key="3">
    <source>
        <dbReference type="Proteomes" id="UP000318288"/>
    </source>
</evidence>
<feature type="domain" description="Transposase IS200-like" evidence="1">
    <location>
        <begin position="38"/>
        <end position="119"/>
    </location>
</feature>
<evidence type="ECO:0000259" key="1">
    <source>
        <dbReference type="Pfam" id="PF01797"/>
    </source>
</evidence>
<evidence type="ECO:0000313" key="2">
    <source>
        <dbReference type="EMBL" id="TWU43662.1"/>
    </source>
</evidence>
<dbReference type="SUPFAM" id="SSF143422">
    <property type="entry name" value="Transposase IS200-like"/>
    <property type="match status" value="2"/>
</dbReference>
<dbReference type="AlphaFoldDB" id="A0A5C6E424"/>
<dbReference type="Proteomes" id="UP000318288">
    <property type="component" value="Unassembled WGS sequence"/>
</dbReference>
<proteinExistence type="predicted"/>
<protein>
    <submittedName>
        <fullName evidence="2">Transposase IS200 like protein</fullName>
    </submittedName>
</protein>
<dbReference type="InterPro" id="IPR002686">
    <property type="entry name" value="Transposase_17"/>
</dbReference>
<gene>
    <name evidence="2" type="ORF">Poly51_62410</name>
</gene>
<dbReference type="GO" id="GO:0004803">
    <property type="term" value="F:transposase activity"/>
    <property type="evidence" value="ECO:0007669"/>
    <property type="project" value="InterPro"/>
</dbReference>
<dbReference type="InterPro" id="IPR036515">
    <property type="entry name" value="Transposase_17_sf"/>
</dbReference>
<keyword evidence="3" id="KW-1185">Reference proteome</keyword>
<accession>A0A5C6E424</accession>
<sequence length="262" mass="29491">MEPIYTADNTTTAYQLNWSLALFGKSDLPDQSAWLEELRAATEADGVRILSANARSENTIQFLASTRPDSSPSDIVRSVKGRLQYLIRDPNPKAFRRNYHIQSVGEANSNVLDQYVAGQTAKHPMADDAVQARIEAVQFHDKSVDLSKTSIGNYGQYLNSLQIVAENIEGWREVRDAQLQRVRRVIVRACEKKPWRLSRIGLLSNHVHVLLGADVTDSPQSVVLSLMNNIAHVYEMKPILKFSYYVGTFGGYDRGVVRKQKQ</sequence>
<organism evidence="2 3">
    <name type="scientific">Rubripirellula tenax</name>
    <dbReference type="NCBI Taxonomy" id="2528015"/>
    <lineage>
        <taxon>Bacteria</taxon>
        <taxon>Pseudomonadati</taxon>
        <taxon>Planctomycetota</taxon>
        <taxon>Planctomycetia</taxon>
        <taxon>Pirellulales</taxon>
        <taxon>Pirellulaceae</taxon>
        <taxon>Rubripirellula</taxon>
    </lineage>
</organism>
<dbReference type="Pfam" id="PF01797">
    <property type="entry name" value="Y1_Tnp"/>
    <property type="match status" value="1"/>
</dbReference>
<reference evidence="2 3" key="1">
    <citation type="submission" date="2019-02" db="EMBL/GenBank/DDBJ databases">
        <title>Deep-cultivation of Planctomycetes and their phenomic and genomic characterization uncovers novel biology.</title>
        <authorList>
            <person name="Wiegand S."/>
            <person name="Jogler M."/>
            <person name="Boedeker C."/>
            <person name="Pinto D."/>
            <person name="Vollmers J."/>
            <person name="Rivas-Marin E."/>
            <person name="Kohn T."/>
            <person name="Peeters S.H."/>
            <person name="Heuer A."/>
            <person name="Rast P."/>
            <person name="Oberbeckmann S."/>
            <person name="Bunk B."/>
            <person name="Jeske O."/>
            <person name="Meyerdierks A."/>
            <person name="Storesund J.E."/>
            <person name="Kallscheuer N."/>
            <person name="Luecker S."/>
            <person name="Lage O.M."/>
            <person name="Pohl T."/>
            <person name="Merkel B.J."/>
            <person name="Hornburger P."/>
            <person name="Mueller R.-W."/>
            <person name="Bruemmer F."/>
            <person name="Labrenz M."/>
            <person name="Spormann A.M."/>
            <person name="Op Den Camp H."/>
            <person name="Overmann J."/>
            <person name="Amann R."/>
            <person name="Jetten M.S.M."/>
            <person name="Mascher T."/>
            <person name="Medema M.H."/>
            <person name="Devos D.P."/>
            <person name="Kaster A.-K."/>
            <person name="Ovreas L."/>
            <person name="Rohde M."/>
            <person name="Galperin M.Y."/>
            <person name="Jogler C."/>
        </authorList>
    </citation>
    <scope>NUCLEOTIDE SEQUENCE [LARGE SCALE GENOMIC DNA]</scope>
    <source>
        <strain evidence="2 3">Poly51</strain>
    </source>
</reference>
<dbReference type="GO" id="GO:0003677">
    <property type="term" value="F:DNA binding"/>
    <property type="evidence" value="ECO:0007669"/>
    <property type="project" value="InterPro"/>
</dbReference>
<dbReference type="OrthoDB" id="254151at2"/>
<dbReference type="Gene3D" id="3.30.70.1290">
    <property type="entry name" value="Transposase IS200-like"/>
    <property type="match status" value="2"/>
</dbReference>
<dbReference type="GO" id="GO:0006313">
    <property type="term" value="P:DNA transposition"/>
    <property type="evidence" value="ECO:0007669"/>
    <property type="project" value="InterPro"/>
</dbReference>
<comment type="caution">
    <text evidence="2">The sequence shown here is derived from an EMBL/GenBank/DDBJ whole genome shotgun (WGS) entry which is preliminary data.</text>
</comment>
<dbReference type="RefSeq" id="WP_146462562.1">
    <property type="nucleotide sequence ID" value="NZ_SJPW01000015.1"/>
</dbReference>
<name>A0A5C6E424_9BACT</name>
<dbReference type="EMBL" id="SJPW01000015">
    <property type="protein sequence ID" value="TWU43662.1"/>
    <property type="molecule type" value="Genomic_DNA"/>
</dbReference>